<protein>
    <submittedName>
        <fullName evidence="2">Uncharacterized protein</fullName>
    </submittedName>
</protein>
<organism evidence="1 2">
    <name type="scientific">Wuchereria bancrofti</name>
    <dbReference type="NCBI Taxonomy" id="6293"/>
    <lineage>
        <taxon>Eukaryota</taxon>
        <taxon>Metazoa</taxon>
        <taxon>Ecdysozoa</taxon>
        <taxon>Nematoda</taxon>
        <taxon>Chromadorea</taxon>
        <taxon>Rhabditida</taxon>
        <taxon>Spirurina</taxon>
        <taxon>Spiruromorpha</taxon>
        <taxon>Filarioidea</taxon>
        <taxon>Onchocercidae</taxon>
        <taxon>Wuchereria</taxon>
    </lineage>
</organism>
<reference evidence="1" key="2">
    <citation type="journal article" date="2016" name="Mol. Ecol.">
        <title>Population genomics of the filarial nematode parasite Wuchereria bancrofti from mosquitoes.</title>
        <authorList>
            <person name="Small S.T."/>
            <person name="Reimer L.J."/>
            <person name="Tisch D.J."/>
            <person name="King C.L."/>
            <person name="Christensen B.M."/>
            <person name="Siba P.M."/>
            <person name="Kazura J.W."/>
            <person name="Serre D."/>
            <person name="Zimmerman P.A."/>
        </authorList>
    </citation>
    <scope>NUCLEOTIDE SEQUENCE</scope>
    <source>
        <strain evidence="1">pt0022</strain>
    </source>
</reference>
<name>A0AAF5PIJ0_WUCBA</name>
<sequence length="265" mass="30513">MITNRFGQLFDHYLSSCLAFPSIAHFLNPEGAVTYASQQNKLHDKKIVDKSAKVADKCKKTFKFKQICREKKFRKYKMDIKKLINHDATAGFNLDSIDRNVNKTKELLSYQIGNNESFMEMRSRTLQSTAEVSCNDDTLIILIESYLKKLIVPSGHMRIALKGNLVKMKQHNLYQSDYIMQYLSLEERKTSTIAISIIDIWRSFRSACFSDSSGTILCLLCSRFDRRIASTKTNVNNTIACIDLSLTKKNYLEESSNIKEKRKSE</sequence>
<dbReference type="WBParaSite" id="mrna-Wban_01133">
    <property type="protein sequence ID" value="mrna-Wban_01133"/>
    <property type="gene ID" value="Wban_01133"/>
</dbReference>
<evidence type="ECO:0000313" key="1">
    <source>
        <dbReference type="Proteomes" id="UP000093561"/>
    </source>
</evidence>
<accession>A0AAF5PIJ0</accession>
<dbReference type="Proteomes" id="UP000093561">
    <property type="component" value="Unassembled WGS sequence"/>
</dbReference>
<evidence type="ECO:0000313" key="2">
    <source>
        <dbReference type="WBParaSite" id="mrna-Wban_01133"/>
    </source>
</evidence>
<reference evidence="1" key="1">
    <citation type="submission" date="2015-03" db="EMBL/GenBank/DDBJ databases">
        <title>Wuchereria bancrofti Genome Sequencing Papua New Guinea Strain.</title>
        <authorList>
            <person name="Small S.T."/>
            <person name="Serre D."/>
            <person name="Zimmerman P.A."/>
        </authorList>
    </citation>
    <scope>NUCLEOTIDE SEQUENCE [LARGE SCALE GENOMIC DNA]</scope>
    <source>
        <strain evidence="1">pt0022</strain>
    </source>
</reference>
<dbReference type="AlphaFoldDB" id="A0AAF5PIJ0"/>
<reference evidence="2" key="3">
    <citation type="submission" date="2024-02" db="UniProtKB">
        <authorList>
            <consortium name="WormBaseParasite"/>
        </authorList>
    </citation>
    <scope>IDENTIFICATION</scope>
    <source>
        <strain evidence="2">pt0022</strain>
    </source>
</reference>
<proteinExistence type="predicted"/>